<reference evidence="4 5" key="1">
    <citation type="submission" date="2017-12" db="EMBL/GenBank/DDBJ databases">
        <title>Phylogenetic diversity of female urinary microbiome.</title>
        <authorList>
            <person name="Thomas-White K."/>
            <person name="Wolfe A.J."/>
        </authorList>
    </citation>
    <scope>NUCLEOTIDE SEQUENCE [LARGE SCALE GENOMIC DNA]</scope>
    <source>
        <strain evidence="4 5">UMB0004</strain>
    </source>
</reference>
<evidence type="ECO:0000259" key="3">
    <source>
        <dbReference type="Pfam" id="PF13731"/>
    </source>
</evidence>
<dbReference type="RefSeq" id="WP_005716312.1">
    <property type="nucleotide sequence ID" value="NZ_CP014201.1"/>
</dbReference>
<proteinExistence type="predicted"/>
<dbReference type="Pfam" id="PF13731">
    <property type="entry name" value="WxL"/>
    <property type="match status" value="1"/>
</dbReference>
<feature type="region of interest" description="Disordered" evidence="1">
    <location>
        <begin position="244"/>
        <end position="268"/>
    </location>
</feature>
<dbReference type="Proteomes" id="UP000234212">
    <property type="component" value="Unassembled WGS sequence"/>
</dbReference>
<feature type="region of interest" description="Disordered" evidence="1">
    <location>
        <begin position="39"/>
        <end position="78"/>
    </location>
</feature>
<protein>
    <submittedName>
        <fullName evidence="4">WxL domain-containing protein</fullName>
    </submittedName>
</protein>
<feature type="chain" id="PRO_5044167921" evidence="2">
    <location>
        <begin position="29"/>
        <end position="268"/>
    </location>
</feature>
<feature type="domain" description="WxL" evidence="3">
    <location>
        <begin position="28"/>
        <end position="247"/>
    </location>
</feature>
<feature type="compositionally biased region" description="Polar residues" evidence="1">
    <location>
        <begin position="39"/>
        <end position="48"/>
    </location>
</feature>
<dbReference type="EMBL" id="PKJX01000002">
    <property type="protein sequence ID" value="PLA57280.1"/>
    <property type="molecule type" value="Genomic_DNA"/>
</dbReference>
<feature type="signal peptide" evidence="2">
    <location>
        <begin position="1"/>
        <end position="28"/>
    </location>
</feature>
<dbReference type="AlphaFoldDB" id="A0AAC9M246"/>
<sequence>MKKFYVMASMLGLGMLGLAGVTPTLVSASDVTSNGQVKFKLDQSQTDPKNPLDPADKNPGKPTDPTQPGGKVPGGTGGPLSIDFASSLIFGEAEISHEDATYYAKPQTFTQDDGTTVDRPNFIQVTDKRGTFEGWTLKVKQENQFAVKDDPTKELTGAQLSFTNGNLVSSTDAQYAPKFQKSFDLIPGQAQIAPVEAAANQGMGTWIYRFGDDKEMAKSIALSVPGKTPKMAKAYTTALTWSLESTPANTTSTPGTTSTPSTTGTTKP</sequence>
<evidence type="ECO:0000256" key="2">
    <source>
        <dbReference type="SAM" id="SignalP"/>
    </source>
</evidence>
<dbReference type="GeneID" id="69830749"/>
<dbReference type="InterPro" id="IPR027994">
    <property type="entry name" value="WxL_dom"/>
</dbReference>
<gene>
    <name evidence="4" type="ORF">CYJ91_05590</name>
</gene>
<evidence type="ECO:0000313" key="4">
    <source>
        <dbReference type="EMBL" id="PLA57280.1"/>
    </source>
</evidence>
<keyword evidence="2" id="KW-0732">Signal</keyword>
<comment type="caution">
    <text evidence="4">The sequence shown here is derived from an EMBL/GenBank/DDBJ whole genome shotgun (WGS) entry which is preliminary data.</text>
</comment>
<evidence type="ECO:0000313" key="5">
    <source>
        <dbReference type="Proteomes" id="UP000234212"/>
    </source>
</evidence>
<name>A0AAC9M246_LACRH</name>
<organism evidence="4 5">
    <name type="scientific">Lacticaseibacillus rhamnosus</name>
    <name type="common">Lactobacillus rhamnosus</name>
    <dbReference type="NCBI Taxonomy" id="47715"/>
    <lineage>
        <taxon>Bacteria</taxon>
        <taxon>Bacillati</taxon>
        <taxon>Bacillota</taxon>
        <taxon>Bacilli</taxon>
        <taxon>Lactobacillales</taxon>
        <taxon>Lactobacillaceae</taxon>
        <taxon>Lacticaseibacillus</taxon>
    </lineage>
</organism>
<accession>A0AAC9M246</accession>
<feature type="compositionally biased region" description="Low complexity" evidence="1">
    <location>
        <begin position="250"/>
        <end position="268"/>
    </location>
</feature>
<evidence type="ECO:0000256" key="1">
    <source>
        <dbReference type="SAM" id="MobiDB-lite"/>
    </source>
</evidence>